<gene>
    <name evidence="1" type="ORF">ISN44_As13g018450</name>
</gene>
<name>A0A8T1XV59_ARASU</name>
<sequence>MRFHFLLVLILNAKQKKLIWRLMDHFFFTLLTLMRSLLTSIMGKQRISEGKKESKVLEDEISYLVEKLNELKSPKVKDMEARNFRHNIDKQASVLRRELEKFDEAVSEEICVKGMLCFDPTHAMFESIHLLMLNV</sequence>
<dbReference type="PANTHER" id="PTHR35468:SF1">
    <property type="entry name" value="MYOSIN-LIKE PROTEIN"/>
    <property type="match status" value="1"/>
</dbReference>
<dbReference type="Proteomes" id="UP000694251">
    <property type="component" value="Chromosome 13"/>
</dbReference>
<evidence type="ECO:0000313" key="2">
    <source>
        <dbReference type="Proteomes" id="UP000694251"/>
    </source>
</evidence>
<organism evidence="1 2">
    <name type="scientific">Arabidopsis suecica</name>
    <name type="common">Swedish thale-cress</name>
    <name type="synonym">Cardaminopsis suecica</name>
    <dbReference type="NCBI Taxonomy" id="45249"/>
    <lineage>
        <taxon>Eukaryota</taxon>
        <taxon>Viridiplantae</taxon>
        <taxon>Streptophyta</taxon>
        <taxon>Embryophyta</taxon>
        <taxon>Tracheophyta</taxon>
        <taxon>Spermatophyta</taxon>
        <taxon>Magnoliopsida</taxon>
        <taxon>eudicotyledons</taxon>
        <taxon>Gunneridae</taxon>
        <taxon>Pentapetalae</taxon>
        <taxon>rosids</taxon>
        <taxon>malvids</taxon>
        <taxon>Brassicales</taxon>
        <taxon>Brassicaceae</taxon>
        <taxon>Camelineae</taxon>
        <taxon>Arabidopsis</taxon>
    </lineage>
</organism>
<accession>A0A8T1XV59</accession>
<dbReference type="EMBL" id="JAEFBJ010000013">
    <property type="protein sequence ID" value="KAG7538018.1"/>
    <property type="molecule type" value="Genomic_DNA"/>
</dbReference>
<evidence type="ECO:0000313" key="1">
    <source>
        <dbReference type="EMBL" id="KAG7538018.1"/>
    </source>
</evidence>
<reference evidence="1 2" key="1">
    <citation type="submission" date="2020-12" db="EMBL/GenBank/DDBJ databases">
        <title>Concerted genomic and epigenomic changes stabilize Arabidopsis allopolyploids.</title>
        <authorList>
            <person name="Chen Z."/>
        </authorList>
    </citation>
    <scope>NUCLEOTIDE SEQUENCE [LARGE SCALE GENOMIC DNA]</scope>
    <source>
        <strain evidence="1">As9502</strain>
        <tissue evidence="1">Leaf</tissue>
    </source>
</reference>
<comment type="caution">
    <text evidence="1">The sequence shown here is derived from an EMBL/GenBank/DDBJ whole genome shotgun (WGS) entry which is preliminary data.</text>
</comment>
<dbReference type="AlphaFoldDB" id="A0A8T1XV59"/>
<proteinExistence type="predicted"/>
<protein>
    <submittedName>
        <fullName evidence="1">Uncharacterized protein</fullName>
    </submittedName>
</protein>
<keyword evidence="2" id="KW-1185">Reference proteome</keyword>
<dbReference type="OrthoDB" id="10479992at2759"/>
<dbReference type="PANTHER" id="PTHR35468">
    <property type="entry name" value="MYOSIN-LIKE PROTEIN"/>
    <property type="match status" value="1"/>
</dbReference>